<protein>
    <submittedName>
        <fullName evidence="6">Uncharacterized protein</fullName>
    </submittedName>
</protein>
<keyword evidence="7" id="KW-1185">Reference proteome</keyword>
<feature type="region of interest" description="Disordered" evidence="5">
    <location>
        <begin position="241"/>
        <end position="261"/>
    </location>
</feature>
<dbReference type="Pfam" id="PF04193">
    <property type="entry name" value="PQ-loop"/>
    <property type="match status" value="1"/>
</dbReference>
<accession>A0ABD3N931</accession>
<dbReference type="GO" id="GO:0016020">
    <property type="term" value="C:membrane"/>
    <property type="evidence" value="ECO:0007669"/>
    <property type="project" value="UniProtKB-SubCell"/>
</dbReference>
<dbReference type="SMART" id="SM00679">
    <property type="entry name" value="CTNS"/>
    <property type="match status" value="1"/>
</dbReference>
<dbReference type="PANTHER" id="PTHR14856">
    <property type="entry name" value="PQ-LOOP REPEAT-CONTAINING PROTEIN 1-LIKE PROTEIN"/>
    <property type="match status" value="1"/>
</dbReference>
<reference evidence="6 7" key="1">
    <citation type="submission" date="2024-10" db="EMBL/GenBank/DDBJ databases">
        <title>Updated reference genomes for cyclostephanoid diatoms.</title>
        <authorList>
            <person name="Roberts W.R."/>
            <person name="Alverson A.J."/>
        </authorList>
    </citation>
    <scope>NUCLEOTIDE SEQUENCE [LARGE SCALE GENOMIC DNA]</scope>
    <source>
        <strain evidence="6 7">AJA232-27</strain>
    </source>
</reference>
<comment type="caution">
    <text evidence="6">The sequence shown here is derived from an EMBL/GenBank/DDBJ whole genome shotgun (WGS) entry which is preliminary data.</text>
</comment>
<keyword evidence="3" id="KW-1133">Transmembrane helix</keyword>
<evidence type="ECO:0000313" key="6">
    <source>
        <dbReference type="EMBL" id="KAL3772558.1"/>
    </source>
</evidence>
<dbReference type="Proteomes" id="UP001530293">
    <property type="component" value="Unassembled WGS sequence"/>
</dbReference>
<dbReference type="EMBL" id="JALLBG020000009">
    <property type="protein sequence ID" value="KAL3772558.1"/>
    <property type="molecule type" value="Genomic_DNA"/>
</dbReference>
<dbReference type="PANTHER" id="PTHR14856:SF9">
    <property type="entry name" value="PQ-LOOP REPEAT-CONTAINING PROTEIN 1"/>
    <property type="match status" value="1"/>
</dbReference>
<dbReference type="AlphaFoldDB" id="A0ABD3N931"/>
<keyword evidence="4" id="KW-0472">Membrane</keyword>
<evidence type="ECO:0000256" key="3">
    <source>
        <dbReference type="ARBA" id="ARBA00022989"/>
    </source>
</evidence>
<evidence type="ECO:0000256" key="1">
    <source>
        <dbReference type="ARBA" id="ARBA00004141"/>
    </source>
</evidence>
<evidence type="ECO:0000256" key="5">
    <source>
        <dbReference type="SAM" id="MobiDB-lite"/>
    </source>
</evidence>
<evidence type="ECO:0000256" key="2">
    <source>
        <dbReference type="ARBA" id="ARBA00022692"/>
    </source>
</evidence>
<gene>
    <name evidence="6" type="ORF">ACHAWU_006756</name>
</gene>
<dbReference type="InterPro" id="IPR006603">
    <property type="entry name" value="PQ-loop_rpt"/>
</dbReference>
<dbReference type="Gene3D" id="1.20.1280.290">
    <property type="match status" value="1"/>
</dbReference>
<proteinExistence type="predicted"/>
<organism evidence="6 7">
    <name type="scientific">Discostella pseudostelligera</name>
    <dbReference type="NCBI Taxonomy" id="259834"/>
    <lineage>
        <taxon>Eukaryota</taxon>
        <taxon>Sar</taxon>
        <taxon>Stramenopiles</taxon>
        <taxon>Ochrophyta</taxon>
        <taxon>Bacillariophyta</taxon>
        <taxon>Coscinodiscophyceae</taxon>
        <taxon>Thalassiosirophycidae</taxon>
        <taxon>Stephanodiscales</taxon>
        <taxon>Stephanodiscaceae</taxon>
        <taxon>Discostella</taxon>
    </lineage>
</organism>
<name>A0ABD3N931_9STRA</name>
<keyword evidence="2" id="KW-0812">Transmembrane</keyword>
<dbReference type="InterPro" id="IPR052241">
    <property type="entry name" value="SLC66/Scramblase_ANY1"/>
</dbReference>
<evidence type="ECO:0000256" key="4">
    <source>
        <dbReference type="ARBA" id="ARBA00023136"/>
    </source>
</evidence>
<comment type="subcellular location">
    <subcellularLocation>
        <location evidence="1">Membrane</location>
        <topology evidence="1">Multi-pass membrane protein</topology>
    </subcellularLocation>
</comment>
<sequence length="491" mass="54918">MKFRLSYESLFQAAFAISPFPFYLPQYFSMMQQLSSSDSNDVCCSPDSLAAAAIDRGGDHLNLRKRNHLEAGIDIASPPPSAGLDWTLYGTPSKSFEDEKTQPKAKELDAGLSRATVLLLLSAHLLRLLYFHGVILLFEERRTEAVEPGVLVSPTAMAASATYSHTESSNLQWDLLGQSISMIAMQLLLLHTMMLIRRKQLKRQMKRMCDGEIAGQHSSDSSSHSHTISVPPKSVSYTATSLESSNHGCKNRNTSPSNSASQHIVPYWQAKRQQCYRATTDHLHQLLSPHNILQSHSFLEYCELLMLVSITVKLVFDYHWFPRYGIHVVDGLKHMSIVLESCLALPQAIRNHRKGTTEGLSMVMVGGWVAGDFFKLCYFLSNMMRGGESGNIVFVWGCLFSLALDSTVGLQVARTKPEAMEWQKRMLRSFWHWKTNKDDDAGERTNGVIVTFFTVFFRWGCYCRSFRAALVMCEFGGGISDVSVVIGEGGA</sequence>
<evidence type="ECO:0000313" key="7">
    <source>
        <dbReference type="Proteomes" id="UP001530293"/>
    </source>
</evidence>